<dbReference type="InterPro" id="IPR012340">
    <property type="entry name" value="NA-bd_OB-fold"/>
</dbReference>
<dbReference type="InterPro" id="IPR039771">
    <property type="entry name" value="Csl4"/>
</dbReference>
<name>A0A1I7XJ15_HETBA</name>
<dbReference type="Proteomes" id="UP000095283">
    <property type="component" value="Unplaced"/>
</dbReference>
<evidence type="ECO:0000256" key="2">
    <source>
        <dbReference type="ARBA" id="ARBA00022490"/>
    </source>
</evidence>
<sequence length="211" mass="23312">MWNNCEDLVVKIMESKVVIPGEILLPSAEGIRPGKGTYELHGHIFASLAGFVYMKDDQMNDKNIQVLEVRRTEERHDHVIPFIGCVVTAKILNIGSRFAKCELLCVEDATLSSNSEFTAILRREDIRAVDKDKIDLAKCIQPGDIILARVVSFGDNQSSFILSTAEDQLGVVSAVGESGERMVPFDWVSVKGLQTGILEPRKVAQVPSLSR</sequence>
<dbReference type="Pfam" id="PF10447">
    <property type="entry name" value="EXOSC1"/>
    <property type="match status" value="1"/>
</dbReference>
<keyword evidence="3" id="KW-0271">Exosome</keyword>
<dbReference type="Gene3D" id="2.40.50.100">
    <property type="match status" value="1"/>
</dbReference>
<dbReference type="GO" id="GO:0006396">
    <property type="term" value="P:RNA processing"/>
    <property type="evidence" value="ECO:0007669"/>
    <property type="project" value="InterPro"/>
</dbReference>
<dbReference type="PANTHER" id="PTHR12686">
    <property type="entry name" value="3'-5' EXORIBONUCLEASE CSL4-RELATED"/>
    <property type="match status" value="1"/>
</dbReference>
<dbReference type="GO" id="GO:0005737">
    <property type="term" value="C:cytoplasm"/>
    <property type="evidence" value="ECO:0007669"/>
    <property type="project" value="TreeGrafter"/>
</dbReference>
<accession>A0A1I7XJ15</accession>
<dbReference type="GO" id="GO:0000176">
    <property type="term" value="C:nuclear exosome (RNase complex)"/>
    <property type="evidence" value="ECO:0007669"/>
    <property type="project" value="TreeGrafter"/>
</dbReference>
<evidence type="ECO:0000313" key="6">
    <source>
        <dbReference type="Proteomes" id="UP000095283"/>
    </source>
</evidence>
<evidence type="ECO:0000259" key="5">
    <source>
        <dbReference type="Pfam" id="PF14382"/>
    </source>
</evidence>
<reference evidence="7" key="1">
    <citation type="submission" date="2016-11" db="UniProtKB">
        <authorList>
            <consortium name="WormBaseParasite"/>
        </authorList>
    </citation>
    <scope>IDENTIFICATION</scope>
</reference>
<keyword evidence="6" id="KW-1185">Reference proteome</keyword>
<evidence type="ECO:0000256" key="3">
    <source>
        <dbReference type="ARBA" id="ARBA00022835"/>
    </source>
</evidence>
<dbReference type="GO" id="GO:0003723">
    <property type="term" value="F:RNA binding"/>
    <property type="evidence" value="ECO:0007669"/>
    <property type="project" value="InterPro"/>
</dbReference>
<evidence type="ECO:0000259" key="4">
    <source>
        <dbReference type="Pfam" id="PF10447"/>
    </source>
</evidence>
<dbReference type="AlphaFoldDB" id="A0A1I7XJ15"/>
<protein>
    <submittedName>
        <fullName evidence="7">S1 domain-containing protein</fullName>
    </submittedName>
</protein>
<dbReference type="Gene3D" id="2.40.50.140">
    <property type="entry name" value="Nucleic acid-binding proteins"/>
    <property type="match status" value="1"/>
</dbReference>
<evidence type="ECO:0000313" key="7">
    <source>
        <dbReference type="WBParaSite" id="Hba_17696"/>
    </source>
</evidence>
<organism evidence="6 7">
    <name type="scientific">Heterorhabditis bacteriophora</name>
    <name type="common">Entomopathogenic nematode worm</name>
    <dbReference type="NCBI Taxonomy" id="37862"/>
    <lineage>
        <taxon>Eukaryota</taxon>
        <taxon>Metazoa</taxon>
        <taxon>Ecdysozoa</taxon>
        <taxon>Nematoda</taxon>
        <taxon>Chromadorea</taxon>
        <taxon>Rhabditida</taxon>
        <taxon>Rhabditina</taxon>
        <taxon>Rhabditomorpha</taxon>
        <taxon>Strongyloidea</taxon>
        <taxon>Heterorhabditidae</taxon>
        <taxon>Heterorhabditis</taxon>
    </lineage>
</organism>
<dbReference type="Pfam" id="PF14382">
    <property type="entry name" value="ECR1_N"/>
    <property type="match status" value="1"/>
</dbReference>
<feature type="domain" description="Exosome complex component N-terminal" evidence="5">
    <location>
        <begin position="17"/>
        <end position="53"/>
    </location>
</feature>
<dbReference type="InterPro" id="IPR019495">
    <property type="entry name" value="EXOSC1_C"/>
</dbReference>
<comment type="subcellular location">
    <subcellularLocation>
        <location evidence="1">Nucleus</location>
        <location evidence="1">Nucleolus</location>
    </subcellularLocation>
</comment>
<dbReference type="WBParaSite" id="Hba_17696">
    <property type="protein sequence ID" value="Hba_17696"/>
    <property type="gene ID" value="Hba_17696"/>
</dbReference>
<dbReference type="InterPro" id="IPR025721">
    <property type="entry name" value="Exosome_cplx_N_dom"/>
</dbReference>
<dbReference type="GO" id="GO:0005730">
    <property type="term" value="C:nucleolus"/>
    <property type="evidence" value="ECO:0007669"/>
    <property type="project" value="UniProtKB-SubCell"/>
</dbReference>
<dbReference type="SUPFAM" id="SSF110324">
    <property type="entry name" value="Ribosomal L27 protein-like"/>
    <property type="match status" value="1"/>
</dbReference>
<dbReference type="PANTHER" id="PTHR12686:SF8">
    <property type="entry name" value="EXOSOME COMPLEX COMPONENT CSL4"/>
    <property type="match status" value="1"/>
</dbReference>
<dbReference type="SUPFAM" id="SSF50249">
    <property type="entry name" value="Nucleic acid-binding proteins"/>
    <property type="match status" value="1"/>
</dbReference>
<keyword evidence="2" id="KW-0963">Cytoplasm</keyword>
<feature type="domain" description="Exosome complex component CSL4 C-terminal" evidence="4">
    <location>
        <begin position="114"/>
        <end position="152"/>
    </location>
</feature>
<evidence type="ECO:0000256" key="1">
    <source>
        <dbReference type="ARBA" id="ARBA00004604"/>
    </source>
</evidence>
<proteinExistence type="predicted"/>